<dbReference type="EMBL" id="ML976791">
    <property type="protein sequence ID" value="KAF1964362.1"/>
    <property type="molecule type" value="Genomic_DNA"/>
</dbReference>
<protein>
    <submittedName>
        <fullName evidence="4">Uncharacterized protein</fullName>
    </submittedName>
</protein>
<feature type="chain" id="PRO_5025574083" evidence="3">
    <location>
        <begin position="23"/>
        <end position="260"/>
    </location>
</feature>
<accession>A0A6A5UKP9</accession>
<reference evidence="4" key="1">
    <citation type="journal article" date="2020" name="Stud. Mycol.">
        <title>101 Dothideomycetes genomes: a test case for predicting lifestyles and emergence of pathogens.</title>
        <authorList>
            <person name="Haridas S."/>
            <person name="Albert R."/>
            <person name="Binder M."/>
            <person name="Bloem J."/>
            <person name="Labutti K."/>
            <person name="Salamov A."/>
            <person name="Andreopoulos B."/>
            <person name="Baker S."/>
            <person name="Barry K."/>
            <person name="Bills G."/>
            <person name="Bluhm B."/>
            <person name="Cannon C."/>
            <person name="Castanera R."/>
            <person name="Culley D."/>
            <person name="Daum C."/>
            <person name="Ezra D."/>
            <person name="Gonzalez J."/>
            <person name="Henrissat B."/>
            <person name="Kuo A."/>
            <person name="Liang C."/>
            <person name="Lipzen A."/>
            <person name="Lutzoni F."/>
            <person name="Magnuson J."/>
            <person name="Mondo S."/>
            <person name="Nolan M."/>
            <person name="Ohm R."/>
            <person name="Pangilinan J."/>
            <person name="Park H.-J."/>
            <person name="Ramirez L."/>
            <person name="Alfaro M."/>
            <person name="Sun H."/>
            <person name="Tritt A."/>
            <person name="Yoshinaga Y."/>
            <person name="Zwiers L.-H."/>
            <person name="Turgeon B."/>
            <person name="Goodwin S."/>
            <person name="Spatafora J."/>
            <person name="Crous P."/>
            <person name="Grigoriev I."/>
        </authorList>
    </citation>
    <scope>NUCLEOTIDE SEQUENCE</scope>
    <source>
        <strain evidence="4">CBS 107.79</strain>
    </source>
</reference>
<organism evidence="4 5">
    <name type="scientific">Bimuria novae-zelandiae CBS 107.79</name>
    <dbReference type="NCBI Taxonomy" id="1447943"/>
    <lineage>
        <taxon>Eukaryota</taxon>
        <taxon>Fungi</taxon>
        <taxon>Dikarya</taxon>
        <taxon>Ascomycota</taxon>
        <taxon>Pezizomycotina</taxon>
        <taxon>Dothideomycetes</taxon>
        <taxon>Pleosporomycetidae</taxon>
        <taxon>Pleosporales</taxon>
        <taxon>Massarineae</taxon>
        <taxon>Didymosphaeriaceae</taxon>
        <taxon>Bimuria</taxon>
    </lineage>
</organism>
<evidence type="ECO:0000256" key="1">
    <source>
        <dbReference type="ARBA" id="ARBA00022669"/>
    </source>
</evidence>
<dbReference type="Proteomes" id="UP000800036">
    <property type="component" value="Unassembled WGS sequence"/>
</dbReference>
<evidence type="ECO:0000313" key="5">
    <source>
        <dbReference type="Proteomes" id="UP000800036"/>
    </source>
</evidence>
<dbReference type="OrthoDB" id="73875at2759"/>
<keyword evidence="2" id="KW-0843">Virulence</keyword>
<keyword evidence="1" id="KW-0147">Chitin-binding</keyword>
<evidence type="ECO:0000256" key="2">
    <source>
        <dbReference type="ARBA" id="ARBA00023026"/>
    </source>
</evidence>
<dbReference type="PANTHER" id="PTHR47700:SF2">
    <property type="entry name" value="CHITINASE"/>
    <property type="match status" value="1"/>
</dbReference>
<dbReference type="PANTHER" id="PTHR47700">
    <property type="entry name" value="V CHITINASE, PUTATIVE (AFU_ORTHOLOGUE AFUA_6G13720)-RELATED"/>
    <property type="match status" value="1"/>
</dbReference>
<feature type="signal peptide" evidence="3">
    <location>
        <begin position="1"/>
        <end position="22"/>
    </location>
</feature>
<keyword evidence="3" id="KW-0732">Signal</keyword>
<dbReference type="AlphaFoldDB" id="A0A6A5UKP9"/>
<gene>
    <name evidence="4" type="ORF">BU23DRAFT_63697</name>
</gene>
<sequence length="260" mass="28468">MKISLHCYLPCVLFAMATIASASNFELSRLTEDNSGDELDEWLAKAQSFRPEAMRPCPIPCTGAKSGTSDSGWFLFPDATRLALCNETMLLSMVAKPSEDNDLNVETIIRACAADYGTVVKASFIADEQKASLCTTANRILEDNYVQMQHAAEDDTEEFSVDHLMSAGRQILRHLAQQIPSCNQNTIEFAYSQSAVIGLFAGVELHQHGISVDVLENLLEYVEEQDITRTTVVQLCGVDDRGADYSIGIVATSAKNLAFV</sequence>
<keyword evidence="5" id="KW-1185">Reference proteome</keyword>
<proteinExistence type="predicted"/>
<dbReference type="InterPro" id="IPR053214">
    <property type="entry name" value="LysM12-like"/>
</dbReference>
<dbReference type="GO" id="GO:0008061">
    <property type="term" value="F:chitin binding"/>
    <property type="evidence" value="ECO:0007669"/>
    <property type="project" value="UniProtKB-KW"/>
</dbReference>
<name>A0A6A5UKP9_9PLEO</name>
<evidence type="ECO:0000313" key="4">
    <source>
        <dbReference type="EMBL" id="KAF1964362.1"/>
    </source>
</evidence>
<evidence type="ECO:0000256" key="3">
    <source>
        <dbReference type="SAM" id="SignalP"/>
    </source>
</evidence>